<evidence type="ECO:0000313" key="2">
    <source>
        <dbReference type="Proteomes" id="UP000179769"/>
    </source>
</evidence>
<reference evidence="2" key="1">
    <citation type="submission" date="2016-07" db="EMBL/GenBank/DDBJ databases">
        <title>Frankia sp. NRRL B-16219 Genome sequencing.</title>
        <authorList>
            <person name="Ghodhbane-Gtari F."/>
            <person name="Swanson E."/>
            <person name="Gueddou A."/>
            <person name="Louati M."/>
            <person name="Nouioui I."/>
            <person name="Hezbri K."/>
            <person name="Abebe-Akele F."/>
            <person name="Simpson S."/>
            <person name="Morris K."/>
            <person name="Thomas K."/>
            <person name="Gtari M."/>
            <person name="Tisa L.S."/>
        </authorList>
    </citation>
    <scope>NUCLEOTIDE SEQUENCE [LARGE SCALE GENOMIC DNA]</scope>
    <source>
        <strain evidence="2">NRRL B-16219</strain>
    </source>
</reference>
<protein>
    <submittedName>
        <fullName evidence="1">Uncharacterized protein</fullName>
    </submittedName>
</protein>
<name>A0A1S1RPA9_9ACTN</name>
<dbReference type="EMBL" id="MAXA01000002">
    <property type="protein sequence ID" value="OHV46634.1"/>
    <property type="molecule type" value="Genomic_DNA"/>
</dbReference>
<gene>
    <name evidence="1" type="ORF">BBK14_01945</name>
</gene>
<dbReference type="AlphaFoldDB" id="A0A1S1RPA9"/>
<keyword evidence="2" id="KW-1185">Reference proteome</keyword>
<sequence length="86" mass="9066">MTGMTGLSIVPDLDRAPWTDLTNPTPAQLTRIGLLRNGATTGRASVGLVLELEDGTQVIAQTTWRLLHTAVRALAAGPVGSEETQD</sequence>
<proteinExistence type="predicted"/>
<organism evidence="1 2">
    <name type="scientific">Parafrankia soli</name>
    <dbReference type="NCBI Taxonomy" id="2599596"/>
    <lineage>
        <taxon>Bacteria</taxon>
        <taxon>Bacillati</taxon>
        <taxon>Actinomycetota</taxon>
        <taxon>Actinomycetes</taxon>
        <taxon>Frankiales</taxon>
        <taxon>Frankiaceae</taxon>
        <taxon>Parafrankia</taxon>
    </lineage>
</organism>
<accession>A0A1S1RPA9</accession>
<dbReference type="OrthoDB" id="3215644at2"/>
<evidence type="ECO:0000313" key="1">
    <source>
        <dbReference type="EMBL" id="OHV46634.1"/>
    </source>
</evidence>
<dbReference type="Proteomes" id="UP000179769">
    <property type="component" value="Unassembled WGS sequence"/>
</dbReference>
<comment type="caution">
    <text evidence="1">The sequence shown here is derived from an EMBL/GenBank/DDBJ whole genome shotgun (WGS) entry which is preliminary data.</text>
</comment>